<dbReference type="PRINTS" id="PR00032">
    <property type="entry name" value="HTHARAC"/>
</dbReference>
<dbReference type="Gene3D" id="1.10.10.60">
    <property type="entry name" value="Homeodomain-like"/>
    <property type="match status" value="2"/>
</dbReference>
<dbReference type="EMBL" id="CP036150">
    <property type="protein sequence ID" value="QEN08722.1"/>
    <property type="molecule type" value="Genomic_DNA"/>
</dbReference>
<dbReference type="SMART" id="SM00342">
    <property type="entry name" value="HTH_ARAC"/>
    <property type="match status" value="1"/>
</dbReference>
<evidence type="ECO:0000256" key="3">
    <source>
        <dbReference type="ARBA" id="ARBA00023163"/>
    </source>
</evidence>
<name>A0A5C1QRL4_9SPIO</name>
<dbReference type="InterPro" id="IPR018060">
    <property type="entry name" value="HTH_AraC"/>
</dbReference>
<evidence type="ECO:0000313" key="6">
    <source>
        <dbReference type="Proteomes" id="UP000324209"/>
    </source>
</evidence>
<dbReference type="PROSITE" id="PS01124">
    <property type="entry name" value="HTH_ARAC_FAMILY_2"/>
    <property type="match status" value="1"/>
</dbReference>
<dbReference type="PROSITE" id="PS00041">
    <property type="entry name" value="HTH_ARAC_FAMILY_1"/>
    <property type="match status" value="1"/>
</dbReference>
<proteinExistence type="predicted"/>
<dbReference type="KEGG" id="ock:EXM22_12250"/>
<dbReference type="RefSeq" id="WP_149486803.1">
    <property type="nucleotide sequence ID" value="NZ_CP036150.1"/>
</dbReference>
<dbReference type="InterPro" id="IPR003313">
    <property type="entry name" value="AraC-bd"/>
</dbReference>
<dbReference type="SUPFAM" id="SSF51215">
    <property type="entry name" value="Regulatory protein AraC"/>
    <property type="match status" value="1"/>
</dbReference>
<organism evidence="5 6">
    <name type="scientific">Oceanispirochaeta crateris</name>
    <dbReference type="NCBI Taxonomy" id="2518645"/>
    <lineage>
        <taxon>Bacteria</taxon>
        <taxon>Pseudomonadati</taxon>
        <taxon>Spirochaetota</taxon>
        <taxon>Spirochaetia</taxon>
        <taxon>Spirochaetales</taxon>
        <taxon>Spirochaetaceae</taxon>
        <taxon>Oceanispirochaeta</taxon>
    </lineage>
</organism>
<dbReference type="InterPro" id="IPR018062">
    <property type="entry name" value="HTH_AraC-typ_CS"/>
</dbReference>
<evidence type="ECO:0000256" key="1">
    <source>
        <dbReference type="ARBA" id="ARBA00023015"/>
    </source>
</evidence>
<feature type="domain" description="HTH araC/xylS-type" evidence="4">
    <location>
        <begin position="197"/>
        <end position="295"/>
    </location>
</feature>
<dbReference type="PANTHER" id="PTHR43280">
    <property type="entry name" value="ARAC-FAMILY TRANSCRIPTIONAL REGULATOR"/>
    <property type="match status" value="1"/>
</dbReference>
<dbReference type="InterPro" id="IPR037923">
    <property type="entry name" value="HTH-like"/>
</dbReference>
<dbReference type="InterPro" id="IPR020449">
    <property type="entry name" value="Tscrpt_reg_AraC-type_HTH"/>
</dbReference>
<dbReference type="InterPro" id="IPR009057">
    <property type="entry name" value="Homeodomain-like_sf"/>
</dbReference>
<dbReference type="SUPFAM" id="SSF46689">
    <property type="entry name" value="Homeodomain-like"/>
    <property type="match status" value="2"/>
</dbReference>
<evidence type="ECO:0000259" key="4">
    <source>
        <dbReference type="PROSITE" id="PS01124"/>
    </source>
</evidence>
<dbReference type="GO" id="GO:0043565">
    <property type="term" value="F:sequence-specific DNA binding"/>
    <property type="evidence" value="ECO:0007669"/>
    <property type="project" value="InterPro"/>
</dbReference>
<evidence type="ECO:0000313" key="5">
    <source>
        <dbReference type="EMBL" id="QEN08722.1"/>
    </source>
</evidence>
<accession>A0A5C1QRL4</accession>
<dbReference type="PANTHER" id="PTHR43280:SF28">
    <property type="entry name" value="HTH-TYPE TRANSCRIPTIONAL ACTIVATOR RHAS"/>
    <property type="match status" value="1"/>
</dbReference>
<keyword evidence="6" id="KW-1185">Reference proteome</keyword>
<dbReference type="AlphaFoldDB" id="A0A5C1QRL4"/>
<dbReference type="Pfam" id="PF02311">
    <property type="entry name" value="AraC_binding"/>
    <property type="match status" value="1"/>
</dbReference>
<keyword evidence="1" id="KW-0805">Transcription regulation</keyword>
<gene>
    <name evidence="5" type="ORF">EXM22_12250</name>
</gene>
<dbReference type="GO" id="GO:0003700">
    <property type="term" value="F:DNA-binding transcription factor activity"/>
    <property type="evidence" value="ECO:0007669"/>
    <property type="project" value="InterPro"/>
</dbReference>
<protein>
    <submittedName>
        <fullName evidence="5">AraC family transcriptional regulator</fullName>
    </submittedName>
</protein>
<dbReference type="OrthoDB" id="328780at2"/>
<keyword evidence="3" id="KW-0804">Transcription</keyword>
<dbReference type="Pfam" id="PF12833">
    <property type="entry name" value="HTH_18"/>
    <property type="match status" value="1"/>
</dbReference>
<reference evidence="5 6" key="1">
    <citation type="submission" date="2019-02" db="EMBL/GenBank/DDBJ databases">
        <title>Complete Genome Sequence and Methylome Analysis of free living Spirochaetas.</title>
        <authorList>
            <person name="Fomenkov A."/>
            <person name="Dubinina G."/>
            <person name="Leshcheva N."/>
            <person name="Mikheeva N."/>
            <person name="Grabovich M."/>
            <person name="Vincze T."/>
            <person name="Roberts R.J."/>
        </authorList>
    </citation>
    <scope>NUCLEOTIDE SEQUENCE [LARGE SCALE GENOMIC DNA]</scope>
    <source>
        <strain evidence="5 6">K2</strain>
    </source>
</reference>
<keyword evidence="2" id="KW-0238">DNA-binding</keyword>
<sequence length="313" mass="35828">MQSEYLQGIKKPNLGQTEHRLDRTGLALEYFPAFEQNQHDFHGHDFIEILFVLQGSFRHVTAESSFDESMGGLTIVNDRQYHSLRTPDGPVELMNIYLKPALYPLPVLPEPLASRLYELIPLHPELGNRFNSIRHLKVGDTDKIKSLLMMILEEQNREVAGQEAAIQALFRLFLIELCRAAPVREDLPASGYSGRIEKVCTYLEKNFTSSIRLDDLCLLSGLNPANLCRRFKEFTGMSTGEYLKQRRLAAAVQRLRMSNDKILTISHDCGFSDISRFNRFFREAFDCTPSAYRETVRDLGRKSSDENASFEVQ</sequence>
<dbReference type="Proteomes" id="UP000324209">
    <property type="component" value="Chromosome"/>
</dbReference>
<evidence type="ECO:0000256" key="2">
    <source>
        <dbReference type="ARBA" id="ARBA00023125"/>
    </source>
</evidence>